<dbReference type="EC" id="3.4.19.12" evidence="8"/>
<dbReference type="PANTHER" id="PTHR10589:SF17">
    <property type="entry name" value="UBIQUITIN CARBOXYL-TERMINAL HYDROLASE"/>
    <property type="match status" value="1"/>
</dbReference>
<dbReference type="Proteomes" id="UP000186594">
    <property type="component" value="Unassembled WGS sequence"/>
</dbReference>
<dbReference type="Pfam" id="PF01088">
    <property type="entry name" value="Peptidase_C12"/>
    <property type="match status" value="1"/>
</dbReference>
<comment type="catalytic activity">
    <reaction evidence="1 7 8">
        <text>Thiol-dependent hydrolysis of ester, thioester, amide, peptide and isopeptide bonds formed by the C-terminal Gly of ubiquitin (a 76-residue protein attached to proteins as an intracellular targeting signal).</text>
        <dbReference type="EC" id="3.4.19.12"/>
    </reaction>
</comment>
<dbReference type="SUPFAM" id="SSF54001">
    <property type="entry name" value="Cysteine proteinases"/>
    <property type="match status" value="1"/>
</dbReference>
<keyword evidence="11" id="KW-1185">Reference proteome</keyword>
<feature type="domain" description="UCH catalytic" evidence="9">
    <location>
        <begin position="4"/>
        <end position="227"/>
    </location>
</feature>
<dbReference type="GO" id="GO:0016579">
    <property type="term" value="P:protein deubiquitination"/>
    <property type="evidence" value="ECO:0007669"/>
    <property type="project" value="TreeGrafter"/>
</dbReference>
<sequence>MAAAFVPVENNPALLTRFSRILGLEKNLAFHDVYSLDLLDLIPRPAKALLLVFPLSQAYQHSIPDDDARFGASPDSKHVCWIKQTIKNACGTIALLHSIANNGVVDNIVPASALNTLITELLSRPAAERPRVLETSSILADAHKEMASQGDSAPPDADQDTNLHFVCYTRGTDGHIYELDGRRSGPLDRGILPDDQDLLGEAVITLIRQFIQREQSNIQFSLVALSPSLD</sequence>
<dbReference type="InterPro" id="IPR038765">
    <property type="entry name" value="Papain-like_cys_pep_sf"/>
</dbReference>
<dbReference type="PRINTS" id="PR00707">
    <property type="entry name" value="UBCTHYDRLASE"/>
</dbReference>
<gene>
    <name evidence="10" type="ORF">NEOLI_001649</name>
</gene>
<evidence type="ECO:0000256" key="5">
    <source>
        <dbReference type="ARBA" id="ARBA00022801"/>
    </source>
</evidence>
<reference evidence="10 11" key="1">
    <citation type="submission" date="2016-04" db="EMBL/GenBank/DDBJ databases">
        <title>Evolutionary innovation and constraint leading to complex multicellularity in the Ascomycota.</title>
        <authorList>
            <person name="Cisse O."/>
            <person name="Nguyen A."/>
            <person name="Hewitt D.A."/>
            <person name="Jedd G."/>
            <person name="Stajich J.E."/>
        </authorList>
    </citation>
    <scope>NUCLEOTIDE SEQUENCE [LARGE SCALE GENOMIC DNA]</scope>
    <source>
        <strain evidence="10 11">DAH-3</strain>
    </source>
</reference>
<feature type="site" description="Important for enzyme activity" evidence="7">
    <location>
        <position position="180"/>
    </location>
</feature>
<dbReference type="EMBL" id="LXFE01000323">
    <property type="protein sequence ID" value="OLL25750.1"/>
    <property type="molecule type" value="Genomic_DNA"/>
</dbReference>
<dbReference type="InterPro" id="IPR001578">
    <property type="entry name" value="Peptidase_C12_UCH"/>
</dbReference>
<evidence type="ECO:0000256" key="4">
    <source>
        <dbReference type="ARBA" id="ARBA00022786"/>
    </source>
</evidence>
<dbReference type="FunFam" id="3.40.532.10:FF:000006">
    <property type="entry name" value="Ubiquitin carboxyl-terminal hydrolase"/>
    <property type="match status" value="1"/>
</dbReference>
<dbReference type="STRING" id="1198029.A0A1U7LSV1"/>
<evidence type="ECO:0000256" key="8">
    <source>
        <dbReference type="RuleBase" id="RU361215"/>
    </source>
</evidence>
<dbReference type="AlphaFoldDB" id="A0A1U7LSV1"/>
<dbReference type="OrthoDB" id="427186at2759"/>
<evidence type="ECO:0000256" key="3">
    <source>
        <dbReference type="ARBA" id="ARBA00022670"/>
    </source>
</evidence>
<evidence type="ECO:0000256" key="1">
    <source>
        <dbReference type="ARBA" id="ARBA00000707"/>
    </source>
</evidence>
<keyword evidence="4 7" id="KW-0833">Ubl conjugation pathway</keyword>
<feature type="active site" description="Proton donor" evidence="7">
    <location>
        <position position="164"/>
    </location>
</feature>
<organism evidence="10 11">
    <name type="scientific">Neolecta irregularis (strain DAH-3)</name>
    <dbReference type="NCBI Taxonomy" id="1198029"/>
    <lineage>
        <taxon>Eukaryota</taxon>
        <taxon>Fungi</taxon>
        <taxon>Dikarya</taxon>
        <taxon>Ascomycota</taxon>
        <taxon>Taphrinomycotina</taxon>
        <taxon>Neolectales</taxon>
        <taxon>Neolectaceae</taxon>
        <taxon>Neolecta</taxon>
    </lineage>
</organism>
<accession>A0A1U7LSV1</accession>
<dbReference type="PROSITE" id="PS00140">
    <property type="entry name" value="UCH_1"/>
    <property type="match status" value="1"/>
</dbReference>
<dbReference type="GO" id="GO:0004843">
    <property type="term" value="F:cysteine-type deubiquitinase activity"/>
    <property type="evidence" value="ECO:0007669"/>
    <property type="project" value="UniProtKB-UniRule"/>
</dbReference>
<name>A0A1U7LSV1_NEOID</name>
<keyword evidence="3 7" id="KW-0645">Protease</keyword>
<dbReference type="Gene3D" id="3.40.532.10">
    <property type="entry name" value="Peptidase C12, ubiquitin carboxyl-terminal hydrolase"/>
    <property type="match status" value="1"/>
</dbReference>
<comment type="caution">
    <text evidence="10">The sequence shown here is derived from an EMBL/GenBank/DDBJ whole genome shotgun (WGS) entry which is preliminary data.</text>
</comment>
<dbReference type="GO" id="GO:0005737">
    <property type="term" value="C:cytoplasm"/>
    <property type="evidence" value="ECO:0007669"/>
    <property type="project" value="TreeGrafter"/>
</dbReference>
<evidence type="ECO:0000313" key="10">
    <source>
        <dbReference type="EMBL" id="OLL25750.1"/>
    </source>
</evidence>
<dbReference type="OMA" id="IDLHYVC"/>
<proteinExistence type="inferred from homology"/>
<dbReference type="PANTHER" id="PTHR10589">
    <property type="entry name" value="UBIQUITIN CARBOXYL-TERMINAL HYDROLASE"/>
    <property type="match status" value="1"/>
</dbReference>
<dbReference type="GO" id="GO:0006511">
    <property type="term" value="P:ubiquitin-dependent protein catabolic process"/>
    <property type="evidence" value="ECO:0007669"/>
    <property type="project" value="UniProtKB-UniRule"/>
</dbReference>
<evidence type="ECO:0000259" key="9">
    <source>
        <dbReference type="PROSITE" id="PS52048"/>
    </source>
</evidence>
<feature type="site" description="Transition state stabilizer" evidence="7">
    <location>
        <position position="84"/>
    </location>
</feature>
<keyword evidence="6 7" id="KW-0788">Thiol protease</keyword>
<feature type="active site" description="Nucleophile" evidence="7">
    <location>
        <position position="90"/>
    </location>
</feature>
<protein>
    <recommendedName>
        <fullName evidence="8">Ubiquitin carboxyl-terminal hydrolase</fullName>
        <ecNumber evidence="8">3.4.19.12</ecNumber>
    </recommendedName>
</protein>
<dbReference type="InterPro" id="IPR036959">
    <property type="entry name" value="Peptidase_C12_UCH_sf"/>
</dbReference>
<dbReference type="InterPro" id="IPR057254">
    <property type="entry name" value="UCH_AS"/>
</dbReference>
<evidence type="ECO:0000256" key="2">
    <source>
        <dbReference type="ARBA" id="ARBA00009326"/>
    </source>
</evidence>
<dbReference type="PROSITE" id="PS52048">
    <property type="entry name" value="UCH_DOMAIN"/>
    <property type="match status" value="1"/>
</dbReference>
<keyword evidence="5 7" id="KW-0378">Hydrolase</keyword>
<evidence type="ECO:0000313" key="11">
    <source>
        <dbReference type="Proteomes" id="UP000186594"/>
    </source>
</evidence>
<comment type="similarity">
    <text evidence="2 7 8">Belongs to the peptidase C12 family.</text>
</comment>
<evidence type="ECO:0000256" key="6">
    <source>
        <dbReference type="ARBA" id="ARBA00022807"/>
    </source>
</evidence>
<dbReference type="CDD" id="cd09616">
    <property type="entry name" value="Peptidase_C12_UCH_L1_L3"/>
    <property type="match status" value="1"/>
</dbReference>
<evidence type="ECO:0000256" key="7">
    <source>
        <dbReference type="PROSITE-ProRule" id="PRU01393"/>
    </source>
</evidence>